<evidence type="ECO:0000313" key="2">
    <source>
        <dbReference type="Proteomes" id="UP000050266"/>
    </source>
</evidence>
<gene>
    <name evidence="1" type="ORF">ALO41_200146</name>
</gene>
<accession>A0A0Q0EEN5</accession>
<name>A0A0Q0EEN5_PSEA0</name>
<dbReference type="EMBL" id="LJRQ01000195">
    <property type="protein sequence ID" value="KPZ12443.1"/>
    <property type="molecule type" value="Genomic_DNA"/>
</dbReference>
<protein>
    <submittedName>
        <fullName evidence="1">Uncharacterized protein</fullName>
    </submittedName>
</protein>
<organism evidence="1 2">
    <name type="scientific">Pseudomonas amygdali pv. ulmi</name>
    <dbReference type="NCBI Taxonomy" id="251720"/>
    <lineage>
        <taxon>Bacteria</taxon>
        <taxon>Pseudomonadati</taxon>
        <taxon>Pseudomonadota</taxon>
        <taxon>Gammaproteobacteria</taxon>
        <taxon>Pseudomonadales</taxon>
        <taxon>Pseudomonadaceae</taxon>
        <taxon>Pseudomonas</taxon>
        <taxon>Pseudomonas amygdali</taxon>
    </lineage>
</organism>
<comment type="caution">
    <text evidence="1">The sequence shown here is derived from an EMBL/GenBank/DDBJ whole genome shotgun (WGS) entry which is preliminary data.</text>
</comment>
<dbReference type="RefSeq" id="WP_157887994.1">
    <property type="nucleotide sequence ID" value="NZ_LIHQ01000216.1"/>
</dbReference>
<sequence>MLKKNAAAVVALEISYLSSEANLHDILIENGYCGRDGKKCFSCGYRALESKGCVSPN</sequence>
<evidence type="ECO:0000313" key="1">
    <source>
        <dbReference type="EMBL" id="KPZ12443.1"/>
    </source>
</evidence>
<dbReference type="PATRIC" id="fig|251720.4.peg.1913"/>
<proteinExistence type="predicted"/>
<dbReference type="AlphaFoldDB" id="A0A0Q0EEN5"/>
<reference evidence="1 2" key="1">
    <citation type="submission" date="2015-09" db="EMBL/GenBank/DDBJ databases">
        <title>Genome announcement of multiple Pseudomonas syringae strains.</title>
        <authorList>
            <person name="Thakur S."/>
            <person name="Wang P.W."/>
            <person name="Gong Y."/>
            <person name="Weir B.S."/>
            <person name="Guttman D.S."/>
        </authorList>
    </citation>
    <scope>NUCLEOTIDE SEQUENCE [LARGE SCALE GENOMIC DNA]</scope>
    <source>
        <strain evidence="1 2">ICMP3962</strain>
    </source>
</reference>
<dbReference type="Proteomes" id="UP000050266">
    <property type="component" value="Unassembled WGS sequence"/>
</dbReference>